<evidence type="ECO:0000259" key="10">
    <source>
        <dbReference type="Pfam" id="PF04106"/>
    </source>
</evidence>
<evidence type="ECO:0000256" key="4">
    <source>
        <dbReference type="ARBA" id="ARBA00015616"/>
    </source>
</evidence>
<feature type="domain" description="Autophagy protein ATG5 UblB" evidence="10">
    <location>
        <begin position="234"/>
        <end position="321"/>
    </location>
</feature>
<dbReference type="GO" id="GO:0034274">
    <property type="term" value="C:Atg12-Atg5-Atg16 complex"/>
    <property type="evidence" value="ECO:0007669"/>
    <property type="project" value="TreeGrafter"/>
</dbReference>
<evidence type="ECO:0000256" key="9">
    <source>
        <dbReference type="RuleBase" id="RU361202"/>
    </source>
</evidence>
<feature type="domain" description="Autophagy protein ATG5 UblA" evidence="12">
    <location>
        <begin position="21"/>
        <end position="129"/>
    </location>
</feature>
<reference evidence="13" key="1">
    <citation type="submission" date="2022-06" db="EMBL/GenBank/DDBJ databases">
        <authorList>
            <consortium name="SYNGENTA / RWTH Aachen University"/>
        </authorList>
    </citation>
    <scope>NUCLEOTIDE SEQUENCE</scope>
</reference>
<dbReference type="GO" id="GO:0006995">
    <property type="term" value="P:cellular response to nitrogen starvation"/>
    <property type="evidence" value="ECO:0007669"/>
    <property type="project" value="TreeGrafter"/>
</dbReference>
<comment type="function">
    <text evidence="8">Involved in cytoplasm to vacuole transport (Cvt) and autophagic vesicle formation. Autophagy is essential for maintenance of amino acid levels and protein synthesis under nitrogen starvation. Required for selective autophagic degradation of the nucleus (nucleophagy). Also required for mitophagy, which eliminates defective or superfluous mitochondria in order to fulfill cellular energy requirements and prevent excess ROS production. Conjugation with ATG12, through a ubiquitin-like conjugating system involving ATG7 as an E1-like activating enzyme and ATG10 as an E2-like conjugating enzyme, is essential for its function. The ATG12-ATG5 conjugate acts as an E3-like enzyme which is required for lipidation of ATG8 and ATG8 association to the vesicle membranes.</text>
</comment>
<dbReference type="InterPro" id="IPR042526">
    <property type="entry name" value="Atg5_HR"/>
</dbReference>
<evidence type="ECO:0000256" key="5">
    <source>
        <dbReference type="ARBA" id="ARBA00022499"/>
    </source>
</evidence>
<dbReference type="GO" id="GO:0000422">
    <property type="term" value="P:autophagy of mitochondrion"/>
    <property type="evidence" value="ECO:0007669"/>
    <property type="project" value="TreeGrafter"/>
</dbReference>
<evidence type="ECO:0000256" key="2">
    <source>
        <dbReference type="ARBA" id="ARBA00006910"/>
    </source>
</evidence>
<dbReference type="Pfam" id="PF20637">
    <property type="entry name" value="ATG5_HBR"/>
    <property type="match status" value="1"/>
</dbReference>
<accession>A0AAV0BJY0</accession>
<sequence>MDPGDLDSISKSSPTALRSLIWEGSIPICFILETGELPNGSDRSVEAFYTSVPRLSYLSLLVPLVLSNLIKLCLDEASLISLKSENIWFEHGASKTPLRWHWPVGLIYDVLVASLPSSSTSLPLQVIVHLHPPPAEKILLPNTIAACRDAFMNQVKEADFVRSGSTKRVTNLRQREAESLWEGLVEHDFDKFWLVASKLIPTPPAIRNSSSAPITLNQSSTTGDKMPDGNGIRRVPLRVYLPDQAPVLQSNSGPVDPDGRPATLGLVLKGLIPLLFPEPITNSKRRLARAFIQGTQVPLETELGWLGTVMCCADGWVPVVIHLGR</sequence>
<dbReference type="GO" id="GO:0019776">
    <property type="term" value="F:Atg8-family ligase activity"/>
    <property type="evidence" value="ECO:0007669"/>
    <property type="project" value="TreeGrafter"/>
</dbReference>
<keyword evidence="9" id="KW-0813">Transport</keyword>
<proteinExistence type="inferred from homology"/>
<dbReference type="EMBL" id="CALTRL010005804">
    <property type="protein sequence ID" value="CAH7686630.1"/>
    <property type="molecule type" value="Genomic_DNA"/>
</dbReference>
<keyword evidence="7 9" id="KW-0072">Autophagy</keyword>
<dbReference type="InterPro" id="IPR048940">
    <property type="entry name" value="ATG5_HBR"/>
</dbReference>
<dbReference type="GO" id="GO:0005776">
    <property type="term" value="C:autophagosome"/>
    <property type="evidence" value="ECO:0007669"/>
    <property type="project" value="TreeGrafter"/>
</dbReference>
<evidence type="ECO:0000256" key="7">
    <source>
        <dbReference type="ARBA" id="ARBA00023006"/>
    </source>
</evidence>
<comment type="caution">
    <text evidence="13">The sequence shown here is derived from an EMBL/GenBank/DDBJ whole genome shotgun (WGS) entry which is preliminary data.</text>
</comment>
<evidence type="ECO:0000256" key="6">
    <source>
        <dbReference type="ARBA" id="ARBA00022843"/>
    </source>
</evidence>
<dbReference type="Gene3D" id="3.10.20.90">
    <property type="entry name" value="Phosphatidylinositol 3-kinase Catalytic Subunit, Chain A, domain 1"/>
    <property type="match status" value="1"/>
</dbReference>
<evidence type="ECO:0000259" key="11">
    <source>
        <dbReference type="Pfam" id="PF20637"/>
    </source>
</evidence>
<dbReference type="GO" id="GO:0034727">
    <property type="term" value="P:piecemeal microautophagy of the nucleus"/>
    <property type="evidence" value="ECO:0007669"/>
    <property type="project" value="TreeGrafter"/>
</dbReference>
<gene>
    <name evidence="13" type="ORF">PPACK8108_LOCUS21307</name>
</gene>
<dbReference type="InterPro" id="IPR042527">
    <property type="entry name" value="Atg5_UblA_dom_sf"/>
</dbReference>
<dbReference type="FunFam" id="3.10.20.620:FF:000005">
    <property type="entry name" value="Autophagy protein 5"/>
    <property type="match status" value="1"/>
</dbReference>
<dbReference type="Gene3D" id="3.10.20.620">
    <property type="match status" value="1"/>
</dbReference>
<dbReference type="FunFam" id="1.10.246.190:FF:000003">
    <property type="entry name" value="Autophagy protein 5"/>
    <property type="match status" value="1"/>
</dbReference>
<evidence type="ECO:0000256" key="3">
    <source>
        <dbReference type="ARBA" id="ARBA00011554"/>
    </source>
</evidence>
<protein>
    <recommendedName>
        <fullName evidence="4 9">Autophagy protein 5</fullName>
    </recommendedName>
</protein>
<keyword evidence="14" id="KW-1185">Reference proteome</keyword>
<feature type="domain" description="Autophagy protein ATG5 alpha-helical bundle region" evidence="11">
    <location>
        <begin position="146"/>
        <end position="202"/>
    </location>
</feature>
<dbReference type="Pfam" id="PF04106">
    <property type="entry name" value="ATG5_UblB"/>
    <property type="match status" value="1"/>
</dbReference>
<evidence type="ECO:0000256" key="1">
    <source>
        <dbReference type="ARBA" id="ARBA00004623"/>
    </source>
</evidence>
<comment type="subunit">
    <text evidence="3 9">Conjugated with ATG12.</text>
</comment>
<comment type="subcellular location">
    <subcellularLocation>
        <location evidence="1 9">Preautophagosomal structure membrane</location>
        <topology evidence="1 9">Peripheral membrane protein</topology>
    </subcellularLocation>
</comment>
<keyword evidence="5 9" id="KW-1017">Isopeptide bond</keyword>
<comment type="similarity">
    <text evidence="2 9">Belongs to the ATG5 family.</text>
</comment>
<keyword evidence="6 9" id="KW-0832">Ubl conjugation</keyword>
<dbReference type="Pfam" id="PF20638">
    <property type="entry name" value="ATG5_UblA"/>
    <property type="match status" value="1"/>
</dbReference>
<dbReference type="PANTHER" id="PTHR13040">
    <property type="entry name" value="AUTOPHAGY PROTEIN 5"/>
    <property type="match status" value="1"/>
</dbReference>
<dbReference type="Gene3D" id="1.10.246.190">
    <property type="entry name" value="Autophagy protein Apg5, helix rich domain"/>
    <property type="match status" value="1"/>
</dbReference>
<name>A0AAV0BJY0_PHAPC</name>
<organism evidence="13 14">
    <name type="scientific">Phakopsora pachyrhizi</name>
    <name type="common">Asian soybean rust disease fungus</name>
    <dbReference type="NCBI Taxonomy" id="170000"/>
    <lineage>
        <taxon>Eukaryota</taxon>
        <taxon>Fungi</taxon>
        <taxon>Dikarya</taxon>
        <taxon>Basidiomycota</taxon>
        <taxon>Pucciniomycotina</taxon>
        <taxon>Pucciniomycetes</taxon>
        <taxon>Pucciniales</taxon>
        <taxon>Phakopsoraceae</taxon>
        <taxon>Phakopsora</taxon>
    </lineage>
</organism>
<dbReference type="InterPro" id="IPR007239">
    <property type="entry name" value="Atg5"/>
</dbReference>
<dbReference type="GO" id="GO:0034045">
    <property type="term" value="C:phagophore assembly site membrane"/>
    <property type="evidence" value="ECO:0007669"/>
    <property type="project" value="UniProtKB-SubCell"/>
</dbReference>
<evidence type="ECO:0000259" key="12">
    <source>
        <dbReference type="Pfam" id="PF20638"/>
    </source>
</evidence>
<dbReference type="AlphaFoldDB" id="A0AAV0BJY0"/>
<dbReference type="Proteomes" id="UP001153365">
    <property type="component" value="Unassembled WGS sequence"/>
</dbReference>
<dbReference type="InterPro" id="IPR048318">
    <property type="entry name" value="ATG5_UblB"/>
</dbReference>
<dbReference type="InterPro" id="IPR048939">
    <property type="entry name" value="ATG5_UblA"/>
</dbReference>
<dbReference type="GO" id="GO:0061908">
    <property type="term" value="C:phagophore"/>
    <property type="evidence" value="ECO:0007669"/>
    <property type="project" value="TreeGrafter"/>
</dbReference>
<evidence type="ECO:0000313" key="14">
    <source>
        <dbReference type="Proteomes" id="UP001153365"/>
    </source>
</evidence>
<evidence type="ECO:0000313" key="13">
    <source>
        <dbReference type="EMBL" id="CAH7686630.1"/>
    </source>
</evidence>
<evidence type="ECO:0000256" key="8">
    <source>
        <dbReference type="ARBA" id="ARBA00024770"/>
    </source>
</evidence>
<keyword evidence="9" id="KW-0472">Membrane</keyword>
<dbReference type="GO" id="GO:0044233">
    <property type="term" value="C:mitochondria-associated endoplasmic reticulum membrane contact site"/>
    <property type="evidence" value="ECO:0007669"/>
    <property type="project" value="TreeGrafter"/>
</dbReference>
<dbReference type="FunFam" id="3.10.20.90:FF:000347">
    <property type="entry name" value="Autophagy protein 5"/>
    <property type="match status" value="1"/>
</dbReference>
<dbReference type="PANTHER" id="PTHR13040:SF2">
    <property type="entry name" value="AUTOPHAGY PROTEIN 5"/>
    <property type="match status" value="1"/>
</dbReference>